<dbReference type="RefSeq" id="WP_111433475.1">
    <property type="nucleotide sequence ID" value="NZ_JACIGG010000010.1"/>
</dbReference>
<reference evidence="2 3" key="1">
    <citation type="submission" date="2017-07" db="EMBL/GenBank/DDBJ databases">
        <title>Draft Genome Sequences of Select Purple Nonsulfur Bacteria.</title>
        <authorList>
            <person name="Lasarre B."/>
            <person name="Mckinlay J.B."/>
        </authorList>
    </citation>
    <scope>NUCLEOTIDE SEQUENCE [LARGE SCALE GENOMIC DNA]</scope>
    <source>
        <strain evidence="2 3">DSM 11290</strain>
    </source>
</reference>
<evidence type="ECO:0000256" key="1">
    <source>
        <dbReference type="SAM" id="MobiDB-lite"/>
    </source>
</evidence>
<protein>
    <submittedName>
        <fullName evidence="2">Uncharacterized protein</fullName>
    </submittedName>
</protein>
<dbReference type="AlphaFoldDB" id="A0A327JQZ4"/>
<keyword evidence="3" id="KW-1185">Reference proteome</keyword>
<evidence type="ECO:0000313" key="3">
    <source>
        <dbReference type="Proteomes" id="UP000249299"/>
    </source>
</evidence>
<accession>A0A327JQZ4</accession>
<organism evidence="2 3">
    <name type="scientific">Rhodobium orientis</name>
    <dbReference type="NCBI Taxonomy" id="34017"/>
    <lineage>
        <taxon>Bacteria</taxon>
        <taxon>Pseudomonadati</taxon>
        <taxon>Pseudomonadota</taxon>
        <taxon>Alphaproteobacteria</taxon>
        <taxon>Hyphomicrobiales</taxon>
        <taxon>Rhodobiaceae</taxon>
        <taxon>Rhodobium</taxon>
    </lineage>
</organism>
<gene>
    <name evidence="2" type="ORF">CH339_06215</name>
</gene>
<dbReference type="EMBL" id="NPEV01000009">
    <property type="protein sequence ID" value="RAI28481.1"/>
    <property type="molecule type" value="Genomic_DNA"/>
</dbReference>
<sequence length="122" mass="13328">MISAIGKSGSVRNDVDAARRRVEASQSIRSDERREEPAEKRTGTALVPARPERSRRRKETGGTAWLYRPYAPALAQLIATKQDLPQTRARRRAEPGDAAAAYGDAREARTAPEAGQLMAVVS</sequence>
<feature type="compositionally biased region" description="Basic and acidic residues" evidence="1">
    <location>
        <begin position="13"/>
        <end position="42"/>
    </location>
</feature>
<feature type="region of interest" description="Disordered" evidence="1">
    <location>
        <begin position="1"/>
        <end position="60"/>
    </location>
</feature>
<evidence type="ECO:0000313" key="2">
    <source>
        <dbReference type="EMBL" id="RAI28481.1"/>
    </source>
</evidence>
<feature type="region of interest" description="Disordered" evidence="1">
    <location>
        <begin position="85"/>
        <end position="106"/>
    </location>
</feature>
<name>A0A327JQZ4_9HYPH</name>
<proteinExistence type="predicted"/>
<comment type="caution">
    <text evidence="2">The sequence shown here is derived from an EMBL/GenBank/DDBJ whole genome shotgun (WGS) entry which is preliminary data.</text>
</comment>
<dbReference type="Proteomes" id="UP000249299">
    <property type="component" value="Unassembled WGS sequence"/>
</dbReference>